<reference evidence="3" key="2">
    <citation type="submission" date="2010-04" db="EMBL/GenBank/DDBJ databases">
        <title>Genome sequence of Salinibacter ruber M8.</title>
        <authorList>
            <consortium name="Genoscope"/>
        </authorList>
    </citation>
    <scope>NUCLEOTIDE SEQUENCE [LARGE SCALE GENOMIC DNA]</scope>
    <source>
        <strain evidence="3">M8</strain>
    </source>
</reference>
<dbReference type="Gene3D" id="1.20.58.1000">
    <property type="entry name" value="Metal-sensitive repressor, helix protomer"/>
    <property type="match status" value="1"/>
</dbReference>
<dbReference type="InterPro" id="IPR038390">
    <property type="entry name" value="Metal_Tscrpt_repr_sf"/>
</dbReference>
<organism evidence="2 3">
    <name type="scientific">Salinibacter ruber (strain M8)</name>
    <dbReference type="NCBI Taxonomy" id="761659"/>
    <lineage>
        <taxon>Bacteria</taxon>
        <taxon>Pseudomonadati</taxon>
        <taxon>Rhodothermota</taxon>
        <taxon>Rhodothermia</taxon>
        <taxon>Rhodothermales</taxon>
        <taxon>Salinibacteraceae</taxon>
        <taxon>Salinibacter</taxon>
    </lineage>
</organism>
<protein>
    <recommendedName>
        <fullName evidence="4">Copper-sensing transcriptional repressor CsoR</fullName>
    </recommendedName>
</protein>
<gene>
    <name evidence="2" type="ordered locus">SRM_00009</name>
</gene>
<evidence type="ECO:0000313" key="2">
    <source>
        <dbReference type="EMBL" id="CBH22930.1"/>
    </source>
</evidence>
<evidence type="ECO:0008006" key="4">
    <source>
        <dbReference type="Google" id="ProtNLM"/>
    </source>
</evidence>
<dbReference type="PANTHER" id="PTHR33677:SF3">
    <property type="entry name" value="COPPER-SENSING TRANSCRIPTIONAL REPRESSOR RICR"/>
    <property type="match status" value="1"/>
</dbReference>
<dbReference type="Pfam" id="PF02583">
    <property type="entry name" value="Trns_repr_metal"/>
    <property type="match status" value="1"/>
</dbReference>
<evidence type="ECO:0000313" key="3">
    <source>
        <dbReference type="Proteomes" id="UP000000933"/>
    </source>
</evidence>
<name>D5H4H5_SALRM</name>
<dbReference type="CDD" id="cd10148">
    <property type="entry name" value="CsoR-like_DUF156"/>
    <property type="match status" value="1"/>
</dbReference>
<dbReference type="GO" id="GO:0045892">
    <property type="term" value="P:negative regulation of DNA-templated transcription"/>
    <property type="evidence" value="ECO:0007669"/>
    <property type="project" value="UniProtKB-ARBA"/>
</dbReference>
<dbReference type="Proteomes" id="UP000000933">
    <property type="component" value="Chromosome"/>
</dbReference>
<dbReference type="InterPro" id="IPR003735">
    <property type="entry name" value="Metal_Tscrpt_repr"/>
</dbReference>
<dbReference type="KEGG" id="srm:SRM_00009"/>
<dbReference type="GO" id="GO:0003677">
    <property type="term" value="F:DNA binding"/>
    <property type="evidence" value="ECO:0007669"/>
    <property type="project" value="InterPro"/>
</dbReference>
<dbReference type="EMBL" id="FP565814">
    <property type="protein sequence ID" value="CBH22930.1"/>
    <property type="molecule type" value="Genomic_DNA"/>
</dbReference>
<dbReference type="AlphaFoldDB" id="D5H4H5"/>
<dbReference type="PANTHER" id="PTHR33677">
    <property type="entry name" value="TRANSCRIPTIONAL REPRESSOR FRMR-RELATED"/>
    <property type="match status" value="1"/>
</dbReference>
<sequence>MNKKTNRNLSVKGSMEPSILIPAVSPPYIFSIPPSEKHPFPRGSRGGRMLPNTYPVPGPQLAHSLAPTPMPVRDADRDDITDRLSRIEGQIRGLKRMVEEDRYCGDILDQIHSVQQALKSVGRAITRNHLETCVTDAIRSGDEQAAQESYDEIIGLLEKEL</sequence>
<reference evidence="2 3" key="1">
    <citation type="journal article" date="2010" name="ISME J.">
        <title>Fine-scale evolution: genomic, phenotypic and ecological differentiation in two coexisting Salinibacter ruber strains.</title>
        <authorList>
            <person name="Pena A."/>
            <person name="Teeling H."/>
            <person name="Huerta-Cepas J."/>
            <person name="Santos F."/>
            <person name="Yarza P."/>
            <person name="Brito-Echeverria J."/>
            <person name="Lucio M."/>
            <person name="Schmitt-Kopplin P."/>
            <person name="Meseguer I."/>
            <person name="Schenowitz C."/>
            <person name="Dossat C."/>
            <person name="Barbe V."/>
            <person name="Dopazo J."/>
            <person name="Rossello-Mora R."/>
            <person name="Schuler M."/>
            <person name="Glockner F.O."/>
            <person name="Amann R."/>
            <person name="Gabaldon T."/>
            <person name="Anton J."/>
        </authorList>
    </citation>
    <scope>NUCLEOTIDE SEQUENCE [LARGE SCALE GENOMIC DNA]</scope>
    <source>
        <strain evidence="2 3">M8</strain>
    </source>
</reference>
<accession>D5H4H5</accession>
<proteinExistence type="inferred from homology"/>
<dbReference type="GO" id="GO:0046872">
    <property type="term" value="F:metal ion binding"/>
    <property type="evidence" value="ECO:0007669"/>
    <property type="project" value="InterPro"/>
</dbReference>
<dbReference type="HOGENOM" id="CLU_130332_2_0_10"/>
<comment type="similarity">
    <text evidence="1">Belongs to the FrmR/RcnR family.</text>
</comment>
<evidence type="ECO:0000256" key="1">
    <source>
        <dbReference type="ARBA" id="ARBA00005260"/>
    </source>
</evidence>